<reference evidence="2" key="2">
    <citation type="journal article" date="2015" name="Data Brief">
        <title>Shoot transcriptome of the giant reed, Arundo donax.</title>
        <authorList>
            <person name="Barrero R.A."/>
            <person name="Guerrero F.D."/>
            <person name="Moolhuijzen P."/>
            <person name="Goolsby J.A."/>
            <person name="Tidwell J."/>
            <person name="Bellgard S.E."/>
            <person name="Bellgard M.I."/>
        </authorList>
    </citation>
    <scope>NUCLEOTIDE SEQUENCE</scope>
    <source>
        <tissue evidence="2">Shoot tissue taken approximately 20 cm above the soil surface</tissue>
    </source>
</reference>
<feature type="chain" id="PRO_5002044481" evidence="1">
    <location>
        <begin position="20"/>
        <end position="49"/>
    </location>
</feature>
<name>A0A0A9CJB7_ARUDO</name>
<evidence type="ECO:0000256" key="1">
    <source>
        <dbReference type="SAM" id="SignalP"/>
    </source>
</evidence>
<organism evidence="2">
    <name type="scientific">Arundo donax</name>
    <name type="common">Giant reed</name>
    <name type="synonym">Donax arundinaceus</name>
    <dbReference type="NCBI Taxonomy" id="35708"/>
    <lineage>
        <taxon>Eukaryota</taxon>
        <taxon>Viridiplantae</taxon>
        <taxon>Streptophyta</taxon>
        <taxon>Embryophyta</taxon>
        <taxon>Tracheophyta</taxon>
        <taxon>Spermatophyta</taxon>
        <taxon>Magnoliopsida</taxon>
        <taxon>Liliopsida</taxon>
        <taxon>Poales</taxon>
        <taxon>Poaceae</taxon>
        <taxon>PACMAD clade</taxon>
        <taxon>Arundinoideae</taxon>
        <taxon>Arundineae</taxon>
        <taxon>Arundo</taxon>
    </lineage>
</organism>
<reference evidence="2" key="1">
    <citation type="submission" date="2014-09" db="EMBL/GenBank/DDBJ databases">
        <authorList>
            <person name="Magalhaes I.L.F."/>
            <person name="Oliveira U."/>
            <person name="Santos F.R."/>
            <person name="Vidigal T.H.D.A."/>
            <person name="Brescovit A.D."/>
            <person name="Santos A.J."/>
        </authorList>
    </citation>
    <scope>NUCLEOTIDE SEQUENCE</scope>
    <source>
        <tissue evidence="2">Shoot tissue taken approximately 20 cm above the soil surface</tissue>
    </source>
</reference>
<keyword evidence="1" id="KW-0732">Signal</keyword>
<protein>
    <submittedName>
        <fullName evidence="2">Uncharacterized protein</fullName>
    </submittedName>
</protein>
<sequence>MAIFLVLLALTTHIQIVESVTTSELFLQTRMLIICPLTSSVDCISRISN</sequence>
<accession>A0A0A9CJB7</accession>
<dbReference type="AlphaFoldDB" id="A0A0A9CJB7"/>
<dbReference type="EMBL" id="GBRH01224400">
    <property type="protein sequence ID" value="JAD73495.1"/>
    <property type="molecule type" value="Transcribed_RNA"/>
</dbReference>
<feature type="signal peptide" evidence="1">
    <location>
        <begin position="1"/>
        <end position="19"/>
    </location>
</feature>
<proteinExistence type="predicted"/>
<evidence type="ECO:0000313" key="2">
    <source>
        <dbReference type="EMBL" id="JAD73495.1"/>
    </source>
</evidence>